<dbReference type="Pfam" id="PF06427">
    <property type="entry name" value="UDP-g_GGTase"/>
    <property type="match status" value="1"/>
</dbReference>
<evidence type="ECO:0000259" key="14">
    <source>
        <dbReference type="Pfam" id="PF18403"/>
    </source>
</evidence>
<keyword evidence="5" id="KW-0808">Transferase</keyword>
<sequence>MVRISRLPWGLALLALTGPVAASPSVNVALKAAFPSPPYLVELLETASADNATIYFSLLDRIAKGDFAEAKTDKALYERFLQVLADDGHMGPEALSVFKLALSLRTAAPRIEAHYQYYATAVEPLLSGVDQDGCAHWLFADGKQHCTPGLDAPHADLKGTAQARTLPFDRKLGAGPRDIILYADVTSPSFGAYHDAAVKLARDNKASYRLRYKRSPAHPSEPLSVSGYGVELTLKKTDYIVIDDRDTGAAKPAAKPADDDDNEDITDIKPLEKSELAPLGLKAASYIMQSASPFDALLKLTQDFPKHSTALGAHNVSADFQAEHEANRRVLVPDGMNVLWMNGVQLIDRQIQPYGLIQLLKQERKLMQGAADLGLTGEQAVALMGHPDVARAQSGDEASRRFDWRDEIEEGRVIIWLNDIEKDSRYQEWPDTIFALVEQFGMGLPQVRKEMFHAVVPLDFTRLEDLEVVTQLLAFIKRLVPVRFGLVPLTPTGEAVEQAKLVYHLLENYGLAAMTSYLEQAFQTRQANGPDEALFNAAVQDRPLRPESEALAFRDIFASEKHERQIHLAKRWVERLRAGGETPSVFFDGFVIPRDANWLRAMNGKLMTDLQSLQRAAYFGQVNDNVWIPGRFLENAIKRRNTLIFPEDGKDPAFLNVNKLYAEHPGVLGKAPVLEADEGTGKEDWAALTLVADLETPDGQKLLLFALRFRAANPGVRLDVVHNPKDASARAPSTRLLRLKVREADLRTLDRLSRLESILETPTAGTDAAYDAGLAAFLADAKLQAGDNAVLLNGRLIGPIPAAEDFVVEDFQALLDAEKETRIVPVYKALTELGLIDKVTGPLAAAKLTSITALSSISDLPQGIFDSAQSIRTTAFGGWNSTHTSFAAGADPAKATVFLVAALNPASEVGQKWAPVLKVLSELEGVHLRVFLNPADEVQELPVKRFYRYVLGSQPSFDADGKVRAPSAEFAGVPRDTLLVAGMDVPPAWLVTSKASVDDLDNLRIKDIKAKRGTDRVEAVYELEHILIEGHSREMPSGTPPRGVQLVLGTETDAHFADTIIMANLGYFQFKANPGVYSIRLKEGRSSDIFAIESLGSQGWAPVPGDETAEVALMDFQGTTLYPRLQRKPGMEEEDVLEEGRDGAGAGAGAAAGSAGGAAAIVSKGLSFAKGLLNRGKPDDAAAAASASLSETKHAEINIFSVASGHLYERMLNIMMVSVMKHTNRTVKFWFIEQFLSPSFKDFIPHLAKEYNFTYEMVTYKWPHWLRQQKEKQREIWGYKILFLDVLFPLSLDKVIFVDADQIVRTDMHDLVALDLEGAPYGFTPMCDSRTEMEGFRFWKTGYWANYLKGLPYHISALYVVDLRRFRELAAGDRLRQTYHALSADPHSLANLDQDLPNHMQFQIPIRSLPQEWLWCETWCSDETLADARTIDLCNNPQTKEPKLDRARRQVPEWTAYDDEIAALARRVRDGPGEAVENTKSRTWEEKETASVKDEL</sequence>
<evidence type="ECO:0000313" key="16">
    <source>
        <dbReference type="EMBL" id="KAL2268090.1"/>
    </source>
</evidence>
<dbReference type="InterPro" id="IPR040694">
    <property type="entry name" value="UGGT_TRXL_2"/>
</dbReference>
<dbReference type="PANTHER" id="PTHR11226:SF0">
    <property type="entry name" value="UDP-GLUCOSE:GLYCOPROTEIN GLUCOSYLTRANSFERASE"/>
    <property type="match status" value="1"/>
</dbReference>
<evidence type="ECO:0000256" key="5">
    <source>
        <dbReference type="ARBA" id="ARBA00022679"/>
    </source>
</evidence>
<feature type="domain" description="UDP-glucose:glycoprotein glucosyltransferase thioredoxin-like" evidence="14">
    <location>
        <begin position="656"/>
        <end position="853"/>
    </location>
</feature>
<dbReference type="RefSeq" id="XP_070866817.1">
    <property type="nucleotide sequence ID" value="XM_071009261.1"/>
</dbReference>
<comment type="pathway">
    <text evidence="3">Protein modification; protein glycosylation.</text>
</comment>
<name>A0ABR4DCQ2_9PEZI</name>
<dbReference type="Pfam" id="PF18404">
    <property type="entry name" value="Glyco_transf_24"/>
    <property type="match status" value="1"/>
</dbReference>
<evidence type="ECO:0000256" key="3">
    <source>
        <dbReference type="ARBA" id="ARBA00004922"/>
    </source>
</evidence>
<dbReference type="Pfam" id="PF18401">
    <property type="entry name" value="Thioredoxin_13"/>
    <property type="match status" value="1"/>
</dbReference>
<dbReference type="InterPro" id="IPR040692">
    <property type="entry name" value="UGGT_TRXL_3"/>
</dbReference>
<feature type="signal peptide" evidence="10">
    <location>
        <begin position="1"/>
        <end position="22"/>
    </location>
</feature>
<evidence type="ECO:0000259" key="12">
    <source>
        <dbReference type="Pfam" id="PF18401"/>
    </source>
</evidence>
<protein>
    <recommendedName>
        <fullName evidence="18">UDP-glucose:glycoprotein glucosyltransferase</fullName>
    </recommendedName>
</protein>
<comment type="cofactor">
    <cofactor evidence="1">
        <name>Ca(2+)</name>
        <dbReference type="ChEBI" id="CHEBI:29108"/>
    </cofactor>
</comment>
<reference evidence="16 17" key="1">
    <citation type="journal article" date="2024" name="Commun. Biol.">
        <title>Comparative genomic analysis of thermophilic fungi reveals convergent evolutionary adaptations and gene losses.</title>
        <authorList>
            <person name="Steindorff A.S."/>
            <person name="Aguilar-Pontes M.V."/>
            <person name="Robinson A.J."/>
            <person name="Andreopoulos B."/>
            <person name="LaButti K."/>
            <person name="Kuo A."/>
            <person name="Mondo S."/>
            <person name="Riley R."/>
            <person name="Otillar R."/>
            <person name="Haridas S."/>
            <person name="Lipzen A."/>
            <person name="Grimwood J."/>
            <person name="Schmutz J."/>
            <person name="Clum A."/>
            <person name="Reid I.D."/>
            <person name="Moisan M.C."/>
            <person name="Butler G."/>
            <person name="Nguyen T.T.M."/>
            <person name="Dewar K."/>
            <person name="Conant G."/>
            <person name="Drula E."/>
            <person name="Henrissat B."/>
            <person name="Hansel C."/>
            <person name="Singer S."/>
            <person name="Hutchinson M.I."/>
            <person name="de Vries R.P."/>
            <person name="Natvig D.O."/>
            <person name="Powell A.J."/>
            <person name="Tsang A."/>
            <person name="Grigoriev I.V."/>
        </authorList>
    </citation>
    <scope>NUCLEOTIDE SEQUENCE [LARGE SCALE GENOMIC DNA]</scope>
    <source>
        <strain evidence="16 17">ATCC 22073</strain>
    </source>
</reference>
<evidence type="ECO:0000259" key="15">
    <source>
        <dbReference type="Pfam" id="PF18404"/>
    </source>
</evidence>
<evidence type="ECO:0000313" key="17">
    <source>
        <dbReference type="Proteomes" id="UP001600064"/>
    </source>
</evidence>
<keyword evidence="8" id="KW-0325">Glycoprotein</keyword>
<dbReference type="GeneID" id="98123905"/>
<dbReference type="Pfam" id="PF18403">
    <property type="entry name" value="Thioredoxin_15"/>
    <property type="match status" value="1"/>
</dbReference>
<feature type="domain" description="UGGT thioredoxin-like" evidence="11">
    <location>
        <begin position="36"/>
        <end position="218"/>
    </location>
</feature>
<feature type="domain" description="UGGT thioredoxin-like" evidence="12">
    <location>
        <begin position="264"/>
        <end position="395"/>
    </location>
</feature>
<dbReference type="Proteomes" id="UP001600064">
    <property type="component" value="Unassembled WGS sequence"/>
</dbReference>
<proteinExistence type="inferred from homology"/>
<keyword evidence="7" id="KW-0256">Endoplasmic reticulum</keyword>
<comment type="subcellular location">
    <subcellularLocation>
        <location evidence="2">Endoplasmic reticulum lumen</location>
    </subcellularLocation>
</comment>
<evidence type="ECO:0000256" key="1">
    <source>
        <dbReference type="ARBA" id="ARBA00001913"/>
    </source>
</evidence>
<organism evidence="16 17">
    <name type="scientific">Remersonia thermophila</name>
    <dbReference type="NCBI Taxonomy" id="72144"/>
    <lineage>
        <taxon>Eukaryota</taxon>
        <taxon>Fungi</taxon>
        <taxon>Dikarya</taxon>
        <taxon>Ascomycota</taxon>
        <taxon>Pezizomycotina</taxon>
        <taxon>Sordariomycetes</taxon>
        <taxon>Sordariomycetidae</taxon>
        <taxon>Sordariales</taxon>
        <taxon>Sordariales incertae sedis</taxon>
        <taxon>Remersonia</taxon>
    </lineage>
</organism>
<evidence type="ECO:0008006" key="18">
    <source>
        <dbReference type="Google" id="ProtNLM"/>
    </source>
</evidence>
<dbReference type="InterPro" id="IPR040693">
    <property type="entry name" value="UGGT_TRXL_1"/>
</dbReference>
<feature type="region of interest" description="Disordered" evidence="9">
    <location>
        <begin position="1128"/>
        <end position="1148"/>
    </location>
</feature>
<feature type="domain" description="UGGT thioredoxin-like" evidence="13">
    <location>
        <begin position="402"/>
        <end position="644"/>
    </location>
</feature>
<evidence type="ECO:0000259" key="13">
    <source>
        <dbReference type="Pfam" id="PF18402"/>
    </source>
</evidence>
<dbReference type="InterPro" id="IPR029044">
    <property type="entry name" value="Nucleotide-diphossugar_trans"/>
</dbReference>
<dbReference type="InterPro" id="IPR009448">
    <property type="entry name" value="UDP-g_GGtrans"/>
</dbReference>
<feature type="chain" id="PRO_5046224527" description="UDP-glucose:glycoprotein glucosyltransferase" evidence="10">
    <location>
        <begin position="23"/>
        <end position="1496"/>
    </location>
</feature>
<keyword evidence="17" id="KW-1185">Reference proteome</keyword>
<dbReference type="EMBL" id="JAZGUE010000003">
    <property type="protein sequence ID" value="KAL2268090.1"/>
    <property type="molecule type" value="Genomic_DNA"/>
</dbReference>
<comment type="similarity">
    <text evidence="4">Belongs to the glycosyltransferase 8 family.</text>
</comment>
<dbReference type="Pfam" id="PF18400">
    <property type="entry name" value="Thioredoxin_12"/>
    <property type="match status" value="1"/>
</dbReference>
<dbReference type="InterPro" id="IPR040525">
    <property type="entry name" value="UGGT_TRXL_4"/>
</dbReference>
<dbReference type="CDD" id="cd06432">
    <property type="entry name" value="GT8_HUGT1_C_like"/>
    <property type="match status" value="1"/>
</dbReference>
<evidence type="ECO:0000256" key="7">
    <source>
        <dbReference type="ARBA" id="ARBA00022824"/>
    </source>
</evidence>
<dbReference type="Gene3D" id="3.90.550.10">
    <property type="entry name" value="Spore Coat Polysaccharide Biosynthesis Protein SpsA, Chain A"/>
    <property type="match status" value="1"/>
</dbReference>
<dbReference type="InterPro" id="IPR040497">
    <property type="entry name" value="Glyco_transf_24"/>
</dbReference>
<evidence type="ECO:0000256" key="8">
    <source>
        <dbReference type="ARBA" id="ARBA00023180"/>
    </source>
</evidence>
<keyword evidence="6 10" id="KW-0732">Signal</keyword>
<dbReference type="SUPFAM" id="SSF53448">
    <property type="entry name" value="Nucleotide-diphospho-sugar transferases"/>
    <property type="match status" value="1"/>
</dbReference>
<evidence type="ECO:0000256" key="4">
    <source>
        <dbReference type="ARBA" id="ARBA00006351"/>
    </source>
</evidence>
<dbReference type="Pfam" id="PF18402">
    <property type="entry name" value="Thioredoxin_14"/>
    <property type="match status" value="1"/>
</dbReference>
<evidence type="ECO:0000256" key="9">
    <source>
        <dbReference type="SAM" id="MobiDB-lite"/>
    </source>
</evidence>
<evidence type="ECO:0000259" key="11">
    <source>
        <dbReference type="Pfam" id="PF18400"/>
    </source>
</evidence>
<feature type="domain" description="Glucosyltransferase 24 catalytic" evidence="15">
    <location>
        <begin position="1197"/>
        <end position="1463"/>
    </location>
</feature>
<evidence type="ECO:0000256" key="10">
    <source>
        <dbReference type="SAM" id="SignalP"/>
    </source>
</evidence>
<comment type="caution">
    <text evidence="16">The sequence shown here is derived from an EMBL/GenBank/DDBJ whole genome shotgun (WGS) entry which is preliminary data.</text>
</comment>
<accession>A0ABR4DCQ2</accession>
<feature type="region of interest" description="Disordered" evidence="9">
    <location>
        <begin position="1468"/>
        <end position="1496"/>
    </location>
</feature>
<evidence type="ECO:0000256" key="2">
    <source>
        <dbReference type="ARBA" id="ARBA00004319"/>
    </source>
</evidence>
<evidence type="ECO:0000256" key="6">
    <source>
        <dbReference type="ARBA" id="ARBA00022729"/>
    </source>
</evidence>
<gene>
    <name evidence="16" type="ORF">VTJ83DRAFT_2936</name>
</gene>
<dbReference type="PANTHER" id="PTHR11226">
    <property type="entry name" value="UDP-GLUCOSE GLYCOPROTEIN:GLUCOSYLTRANSFERASE"/>
    <property type="match status" value="1"/>
</dbReference>